<protein>
    <submittedName>
        <fullName evidence="12">Uncharacterized protein At4g06744-like</fullName>
    </submittedName>
</protein>
<organism evidence="11 12">
    <name type="scientific">Coffea arabica</name>
    <name type="common">Arabian coffee</name>
    <dbReference type="NCBI Taxonomy" id="13443"/>
    <lineage>
        <taxon>Eukaryota</taxon>
        <taxon>Viridiplantae</taxon>
        <taxon>Streptophyta</taxon>
        <taxon>Embryophyta</taxon>
        <taxon>Tracheophyta</taxon>
        <taxon>Spermatophyta</taxon>
        <taxon>Magnoliopsida</taxon>
        <taxon>eudicotyledons</taxon>
        <taxon>Gunneridae</taxon>
        <taxon>Pentapetalae</taxon>
        <taxon>asterids</taxon>
        <taxon>lamiids</taxon>
        <taxon>Gentianales</taxon>
        <taxon>Rubiaceae</taxon>
        <taxon>Ixoroideae</taxon>
        <taxon>Gardenieae complex</taxon>
        <taxon>Bertiereae - Coffeeae clade</taxon>
        <taxon>Coffeeae</taxon>
        <taxon>Coffea</taxon>
    </lineage>
</organism>
<name>A0A6P6WAP8_COFAR</name>
<evidence type="ECO:0000256" key="5">
    <source>
        <dbReference type="ARBA" id="ARBA00022729"/>
    </source>
</evidence>
<dbReference type="RefSeq" id="XP_027112538.1">
    <property type="nucleotide sequence ID" value="XM_027256737.2"/>
</dbReference>
<evidence type="ECO:0000256" key="8">
    <source>
        <dbReference type="ARBA" id="ARBA00023180"/>
    </source>
</evidence>
<evidence type="ECO:0000256" key="7">
    <source>
        <dbReference type="ARBA" id="ARBA00023136"/>
    </source>
</evidence>
<dbReference type="Gene3D" id="3.80.10.10">
    <property type="entry name" value="Ribonuclease Inhibitor"/>
    <property type="match status" value="1"/>
</dbReference>
<keyword evidence="4" id="KW-0433">Leucine-rich repeat</keyword>
<keyword evidence="6" id="KW-0677">Repeat</keyword>
<evidence type="ECO:0000256" key="2">
    <source>
        <dbReference type="ARBA" id="ARBA00004613"/>
    </source>
</evidence>
<evidence type="ECO:0000313" key="11">
    <source>
        <dbReference type="Proteomes" id="UP001652660"/>
    </source>
</evidence>
<feature type="region of interest" description="Disordered" evidence="9">
    <location>
        <begin position="53"/>
        <end position="73"/>
    </location>
</feature>
<keyword evidence="8" id="KW-0325">Glycoprotein</keyword>
<dbReference type="GeneID" id="113731451"/>
<dbReference type="InterPro" id="IPR032675">
    <property type="entry name" value="LRR_dom_sf"/>
</dbReference>
<keyword evidence="5 10" id="KW-0732">Signal</keyword>
<evidence type="ECO:0000313" key="12">
    <source>
        <dbReference type="RefSeq" id="XP_027112538.1"/>
    </source>
</evidence>
<keyword evidence="11" id="KW-1185">Reference proteome</keyword>
<sequence>MGSVSSNVAILLIIFELYATLLLLHNHLANADPIASKARETLEIIIGGGIGGGGDTPSDAPPPDDGPSCPPPVSPFTFESKRIEIVYPVIQRLKAKITCDPFGITKSWVGPDICNKYQGFRCATVPDYGVKALADVQFNGYNFSGPDLTLEGFIDELPDLSIFHGNSNKFAGNIPKKLSTIRYLFELDLSNNNFNGQFPYEVLGATKLTFLDLRFNSFCGTVPPQVFTLDLDVLFINNNNFVQRLPDNLGSLPVLFLTLANNKLTGPIPSSIGKASKTLDEVIFLNNQLTGCLPCEIGLLNKATVFDVSRNLLTGPIPWSFACLAKMEILNLAKNQFFGVVPDAICQLPNLESFDLSSNYFTGVGPECWKLIQRKVLDVTMNCIPGLPKQRSKAECDAFFWKPRSCSNQGSLTWVPCSSKYSQPATSTSPGGRAGFSYKALKPHRL</sequence>
<evidence type="ECO:0000256" key="4">
    <source>
        <dbReference type="ARBA" id="ARBA00022614"/>
    </source>
</evidence>
<keyword evidence="7" id="KW-0472">Membrane</keyword>
<dbReference type="PANTHER" id="PTHR32093">
    <property type="entry name" value="LEUCINE-RICH REPEAT EXTENSIN-LIKE PROTEIN 3-RELATED"/>
    <property type="match status" value="1"/>
</dbReference>
<evidence type="ECO:0000256" key="6">
    <source>
        <dbReference type="ARBA" id="ARBA00022737"/>
    </source>
</evidence>
<feature type="compositionally biased region" description="Pro residues" evidence="9">
    <location>
        <begin position="59"/>
        <end position="73"/>
    </location>
</feature>
<dbReference type="PANTHER" id="PTHR32093:SF131">
    <property type="entry name" value="LEUCINE-RICH REPEAT-CONTAINING N-TERMINAL PLANT-TYPE DOMAIN-CONTAINING PROTEIN"/>
    <property type="match status" value="1"/>
</dbReference>
<feature type="chain" id="PRO_5028264665" evidence="10">
    <location>
        <begin position="32"/>
        <end position="446"/>
    </location>
</feature>
<evidence type="ECO:0000256" key="3">
    <source>
        <dbReference type="ARBA" id="ARBA00022525"/>
    </source>
</evidence>
<accession>A0A6P6WAP8</accession>
<proteinExistence type="predicted"/>
<dbReference type="FunFam" id="3.80.10.10:FF:000041">
    <property type="entry name" value="LRR receptor-like serine/threonine-protein kinase ERECTA"/>
    <property type="match status" value="1"/>
</dbReference>
<evidence type="ECO:0000256" key="1">
    <source>
        <dbReference type="ARBA" id="ARBA00004370"/>
    </source>
</evidence>
<dbReference type="GO" id="GO:0005576">
    <property type="term" value="C:extracellular region"/>
    <property type="evidence" value="ECO:0007669"/>
    <property type="project" value="UniProtKB-SubCell"/>
</dbReference>
<feature type="signal peptide" evidence="10">
    <location>
        <begin position="1"/>
        <end position="31"/>
    </location>
</feature>
<dbReference type="GO" id="GO:0016020">
    <property type="term" value="C:membrane"/>
    <property type="evidence" value="ECO:0007669"/>
    <property type="project" value="UniProtKB-SubCell"/>
</dbReference>
<comment type="subcellular location">
    <subcellularLocation>
        <location evidence="1">Membrane</location>
    </subcellularLocation>
    <subcellularLocation>
        <location evidence="2">Secreted</location>
    </subcellularLocation>
</comment>
<reference evidence="11" key="1">
    <citation type="journal article" date="2025" name="Foods">
        <title>Unveiling the Microbial Signatures of Arabica Coffee Cherries: Insights into Ripeness Specific Diversity, Functional Traits, and Implications for Quality and Safety.</title>
        <authorList>
            <consortium name="RefSeq"/>
            <person name="Tenea G.N."/>
            <person name="Cifuentes V."/>
            <person name="Reyes P."/>
            <person name="Cevallos-Vallejos M."/>
        </authorList>
    </citation>
    <scope>NUCLEOTIDE SEQUENCE [LARGE SCALE GENOMIC DNA]</scope>
</reference>
<dbReference type="OrthoDB" id="676979at2759"/>
<evidence type="ECO:0000256" key="9">
    <source>
        <dbReference type="SAM" id="MobiDB-lite"/>
    </source>
</evidence>
<dbReference type="InterPro" id="IPR001611">
    <property type="entry name" value="Leu-rich_rpt"/>
</dbReference>
<keyword evidence="3" id="KW-0964">Secreted</keyword>
<reference evidence="12" key="2">
    <citation type="submission" date="2025-08" db="UniProtKB">
        <authorList>
            <consortium name="RefSeq"/>
        </authorList>
    </citation>
    <scope>IDENTIFICATION</scope>
    <source>
        <tissue evidence="12">Leaves</tissue>
    </source>
</reference>
<evidence type="ECO:0000256" key="10">
    <source>
        <dbReference type="SAM" id="SignalP"/>
    </source>
</evidence>
<dbReference type="AlphaFoldDB" id="A0A6P6WAP8"/>
<dbReference type="Pfam" id="PF00560">
    <property type="entry name" value="LRR_1"/>
    <property type="match status" value="4"/>
</dbReference>
<gene>
    <name evidence="12" type="primary">LOC113731451</name>
</gene>
<dbReference type="Proteomes" id="UP001652660">
    <property type="component" value="Chromosome 2e"/>
</dbReference>
<dbReference type="InterPro" id="IPR051582">
    <property type="entry name" value="LRR_extensin-like_regulator"/>
</dbReference>
<dbReference type="SUPFAM" id="SSF52058">
    <property type="entry name" value="L domain-like"/>
    <property type="match status" value="1"/>
</dbReference>